<sequence length="84" mass="9177">MQRLEITTRIAADGILHLPVNAFADQEVHITVTPAPVQTASAKAPLVGANALRKAKEIGFVGSFEAEADFSSRYREHLDWSDKT</sequence>
<proteinExistence type="predicted"/>
<keyword evidence="2" id="KW-1185">Reference proteome</keyword>
<comment type="caution">
    <text evidence="1">The sequence shown here is derived from an EMBL/GenBank/DDBJ whole genome shotgun (WGS) entry which is preliminary data.</text>
</comment>
<dbReference type="AlphaFoldDB" id="A0A9X0WCG2"/>
<dbReference type="RefSeq" id="WP_200248781.1">
    <property type="nucleotide sequence ID" value="NZ_NRRY01000054.1"/>
</dbReference>
<name>A0A9X0WCG2_9GAMM</name>
<accession>A0A9X0WCG2</accession>
<dbReference type="EMBL" id="NRRY01000054">
    <property type="protein sequence ID" value="MBK1620963.1"/>
    <property type="molecule type" value="Genomic_DNA"/>
</dbReference>
<dbReference type="Proteomes" id="UP001138768">
    <property type="component" value="Unassembled WGS sequence"/>
</dbReference>
<reference evidence="1 2" key="1">
    <citation type="journal article" date="2020" name="Microorganisms">
        <title>Osmotic Adaptation and Compatible Solute Biosynthesis of Phototrophic Bacteria as Revealed from Genome Analyses.</title>
        <authorList>
            <person name="Imhoff J.F."/>
            <person name="Rahn T."/>
            <person name="Kunzel S."/>
            <person name="Keller A."/>
            <person name="Neulinger S.C."/>
        </authorList>
    </citation>
    <scope>NUCLEOTIDE SEQUENCE [LARGE SCALE GENOMIC DNA]</scope>
    <source>
        <strain evidence="1 2">DSM 25653</strain>
    </source>
</reference>
<organism evidence="1 2">
    <name type="scientific">Lamprobacter modestohalophilus</name>
    <dbReference type="NCBI Taxonomy" id="1064514"/>
    <lineage>
        <taxon>Bacteria</taxon>
        <taxon>Pseudomonadati</taxon>
        <taxon>Pseudomonadota</taxon>
        <taxon>Gammaproteobacteria</taxon>
        <taxon>Chromatiales</taxon>
        <taxon>Chromatiaceae</taxon>
        <taxon>Lamprobacter</taxon>
    </lineage>
</organism>
<evidence type="ECO:0000313" key="2">
    <source>
        <dbReference type="Proteomes" id="UP001138768"/>
    </source>
</evidence>
<gene>
    <name evidence="1" type="ORF">CKO42_21565</name>
</gene>
<evidence type="ECO:0000313" key="1">
    <source>
        <dbReference type="EMBL" id="MBK1620963.1"/>
    </source>
</evidence>
<protein>
    <submittedName>
        <fullName evidence="1">Uncharacterized protein</fullName>
    </submittedName>
</protein>